<reference evidence="3" key="1">
    <citation type="journal article" date="2019" name="Int. J. Syst. Evol. Microbiol.">
        <title>The Global Catalogue of Microorganisms (GCM) 10K type strain sequencing project: providing services to taxonomists for standard genome sequencing and annotation.</title>
        <authorList>
            <consortium name="The Broad Institute Genomics Platform"/>
            <consortium name="The Broad Institute Genome Sequencing Center for Infectious Disease"/>
            <person name="Wu L."/>
            <person name="Ma J."/>
        </authorList>
    </citation>
    <scope>NUCLEOTIDE SEQUENCE [LARGE SCALE GENOMIC DNA]</scope>
    <source>
        <strain evidence="3">JCM 16702</strain>
    </source>
</reference>
<keyword evidence="3" id="KW-1185">Reference proteome</keyword>
<dbReference type="RefSeq" id="WP_344955094.1">
    <property type="nucleotide sequence ID" value="NZ_BAAAZG010000048.1"/>
</dbReference>
<organism evidence="2 3">
    <name type="scientific">Actinomadura miaoliensis</name>
    <dbReference type="NCBI Taxonomy" id="430685"/>
    <lineage>
        <taxon>Bacteria</taxon>
        <taxon>Bacillati</taxon>
        <taxon>Actinomycetota</taxon>
        <taxon>Actinomycetes</taxon>
        <taxon>Streptosporangiales</taxon>
        <taxon>Thermomonosporaceae</taxon>
        <taxon>Actinomadura</taxon>
    </lineage>
</organism>
<proteinExistence type="predicted"/>
<sequence length="342" mass="38009">MEPRWPRVRNVSETPAEDVRRAVEAAVWAPSVHNTQPWSFSHRGSRITLRADPDRRLGVADPTGREMVISCGAALLSLRVAVRWLGYEPEVRLLPDPDRPNLLADVILGARIAENDDDRRLYDQIRRRRTHRGGFVPGPGVSPALQAKMRLEAQREGAGLLVVEDPHALRVLAALTEAAEHLQQLDASYLRESARWAPRPGTSRPEGVHEEAYPRRERRTEPYFPGRDFSRGQGWGSAPGAGAGSAQEQVTGLVMLITTSGDAPGDWLRAGQALQRILLRGAQEDVSAAFHTQALEIPELRALVRGRFCRGRHPQMLLRLGRAEAARASVRRPAEQSMIEDF</sequence>
<dbReference type="PANTHER" id="PTHR23026:SF123">
    <property type="entry name" value="NAD(P)H NITROREDUCTASE RV3131-RELATED"/>
    <property type="match status" value="1"/>
</dbReference>
<dbReference type="PANTHER" id="PTHR23026">
    <property type="entry name" value="NADPH NITROREDUCTASE"/>
    <property type="match status" value="1"/>
</dbReference>
<dbReference type="SUPFAM" id="SSF55469">
    <property type="entry name" value="FMN-dependent nitroreductase-like"/>
    <property type="match status" value="1"/>
</dbReference>
<dbReference type="NCBIfam" id="NF047509">
    <property type="entry name" value="Rv3131_FMN_oxido"/>
    <property type="match status" value="1"/>
</dbReference>
<dbReference type="InterPro" id="IPR050627">
    <property type="entry name" value="Nitroreductase/BluB"/>
</dbReference>
<dbReference type="Proteomes" id="UP001500683">
    <property type="component" value="Unassembled WGS sequence"/>
</dbReference>
<gene>
    <name evidence="2" type="ORF">GCM10022214_64120</name>
</gene>
<name>A0ABP7WNZ0_9ACTN</name>
<feature type="compositionally biased region" description="Basic and acidic residues" evidence="1">
    <location>
        <begin position="206"/>
        <end position="221"/>
    </location>
</feature>
<evidence type="ECO:0000313" key="3">
    <source>
        <dbReference type="Proteomes" id="UP001500683"/>
    </source>
</evidence>
<dbReference type="InterPro" id="IPR000415">
    <property type="entry name" value="Nitroreductase-like"/>
</dbReference>
<evidence type="ECO:0000256" key="1">
    <source>
        <dbReference type="SAM" id="MobiDB-lite"/>
    </source>
</evidence>
<dbReference type="Gene3D" id="3.40.109.10">
    <property type="entry name" value="NADH Oxidase"/>
    <property type="match status" value="2"/>
</dbReference>
<comment type="caution">
    <text evidence="2">The sequence shown here is derived from an EMBL/GenBank/DDBJ whole genome shotgun (WGS) entry which is preliminary data.</text>
</comment>
<dbReference type="EMBL" id="BAAAZG010000048">
    <property type="protein sequence ID" value="GAA4093319.1"/>
    <property type="molecule type" value="Genomic_DNA"/>
</dbReference>
<feature type="region of interest" description="Disordered" evidence="1">
    <location>
        <begin position="196"/>
        <end position="228"/>
    </location>
</feature>
<accession>A0ABP7WNZ0</accession>
<protein>
    <submittedName>
        <fullName evidence="2">Nitroreductase family protein</fullName>
    </submittedName>
</protein>
<evidence type="ECO:0000313" key="2">
    <source>
        <dbReference type="EMBL" id="GAA4093319.1"/>
    </source>
</evidence>